<organism evidence="1 2">
    <name type="scientific">Pseudaquabacterium terrae</name>
    <dbReference type="NCBI Taxonomy" id="2732868"/>
    <lineage>
        <taxon>Bacteria</taxon>
        <taxon>Pseudomonadati</taxon>
        <taxon>Pseudomonadota</taxon>
        <taxon>Betaproteobacteria</taxon>
        <taxon>Burkholderiales</taxon>
        <taxon>Sphaerotilaceae</taxon>
        <taxon>Pseudaquabacterium</taxon>
    </lineage>
</organism>
<dbReference type="RefSeq" id="WP_173125269.1">
    <property type="nucleotide sequence ID" value="NZ_JABRWJ010000005.1"/>
</dbReference>
<dbReference type="Proteomes" id="UP000737171">
    <property type="component" value="Unassembled WGS sequence"/>
</dbReference>
<accession>A0ABX2EK74</accession>
<evidence type="ECO:0000313" key="1">
    <source>
        <dbReference type="EMBL" id="NRF69020.1"/>
    </source>
</evidence>
<dbReference type="EMBL" id="JABRWJ010000005">
    <property type="protein sequence ID" value="NRF69020.1"/>
    <property type="molecule type" value="Genomic_DNA"/>
</dbReference>
<keyword evidence="2" id="KW-1185">Reference proteome</keyword>
<name>A0ABX2EK74_9BURK</name>
<proteinExistence type="predicted"/>
<comment type="caution">
    <text evidence="1">The sequence shown here is derived from an EMBL/GenBank/DDBJ whole genome shotgun (WGS) entry which is preliminary data.</text>
</comment>
<sequence length="129" mass="14177">MTHQTALLRRAGLLSAVAALLTGCTTVSYDGPRRPDSEVATLESERTSIATIDGARVPYSGGNFGVFKLLPGTHVIGVNLNDNSAYMSRRYSTAPLQIRFKFEPGRTYVTRPVYRSDQWSPEIVEKAGR</sequence>
<protein>
    <recommendedName>
        <fullName evidence="3">PEGA domain-containing protein</fullName>
    </recommendedName>
</protein>
<evidence type="ECO:0000313" key="2">
    <source>
        <dbReference type="Proteomes" id="UP000737171"/>
    </source>
</evidence>
<reference evidence="1 2" key="1">
    <citation type="submission" date="2020-05" db="EMBL/GenBank/DDBJ databases">
        <title>Aquincola sp. isolate from soil.</title>
        <authorList>
            <person name="Han J."/>
            <person name="Kim D.-U."/>
        </authorList>
    </citation>
    <scope>NUCLEOTIDE SEQUENCE [LARGE SCALE GENOMIC DNA]</scope>
    <source>
        <strain evidence="1 2">S2</strain>
    </source>
</reference>
<evidence type="ECO:0008006" key="3">
    <source>
        <dbReference type="Google" id="ProtNLM"/>
    </source>
</evidence>
<gene>
    <name evidence="1" type="ORF">HLB44_18665</name>
</gene>